<evidence type="ECO:0000256" key="1">
    <source>
        <dbReference type="ARBA" id="ARBA00022676"/>
    </source>
</evidence>
<dbReference type="PANTHER" id="PTHR13778">
    <property type="entry name" value="GLYCOSYLTRANSFERASE 8 DOMAIN-CONTAINING PROTEIN"/>
    <property type="match status" value="1"/>
</dbReference>
<evidence type="ECO:0000256" key="3">
    <source>
        <dbReference type="ARBA" id="ARBA00022723"/>
    </source>
</evidence>
<keyword evidence="1" id="KW-0328">Glycosyltransferase</keyword>
<evidence type="ECO:0000313" key="5">
    <source>
        <dbReference type="EMBL" id="AKG34154.1"/>
    </source>
</evidence>
<evidence type="ECO:0008006" key="7">
    <source>
        <dbReference type="Google" id="ProtNLM"/>
    </source>
</evidence>
<dbReference type="Gene3D" id="3.90.550.10">
    <property type="entry name" value="Spore Coat Polysaccharide Biosynthesis Protein SpsA, Chain A"/>
    <property type="match status" value="1"/>
</dbReference>
<evidence type="ECO:0000256" key="2">
    <source>
        <dbReference type="ARBA" id="ARBA00022679"/>
    </source>
</evidence>
<dbReference type="RefSeq" id="WP_025699510.1">
    <property type="nucleotide sequence ID" value="NZ_ASQQ01000681.1"/>
</dbReference>
<keyword evidence="2" id="KW-0808">Transferase</keyword>
<organism evidence="5 6">
    <name type="scientific">Paenibacillus durus ATCC 35681</name>
    <dbReference type="NCBI Taxonomy" id="1333534"/>
    <lineage>
        <taxon>Bacteria</taxon>
        <taxon>Bacillati</taxon>
        <taxon>Bacillota</taxon>
        <taxon>Bacilli</taxon>
        <taxon>Bacillales</taxon>
        <taxon>Paenibacillaceae</taxon>
        <taxon>Paenibacillus</taxon>
    </lineage>
</organism>
<dbReference type="CDD" id="cd04194">
    <property type="entry name" value="GT8_A4GalT_like"/>
    <property type="match status" value="1"/>
</dbReference>
<reference evidence="5 6" key="1">
    <citation type="submission" date="2015-03" db="EMBL/GenBank/DDBJ databases">
        <authorList>
            <person name="Abdul Halim M."/>
        </authorList>
    </citation>
    <scope>NUCLEOTIDE SEQUENCE [LARGE SCALE GENOMIC DNA]</scope>
    <source>
        <strain evidence="5 6">ATCC 35681</strain>
    </source>
</reference>
<dbReference type="SUPFAM" id="SSF53448">
    <property type="entry name" value="Nucleotide-diphospho-sugar transferases"/>
    <property type="match status" value="1"/>
</dbReference>
<name>A0A0F7F8Z1_PAEDU</name>
<evidence type="ECO:0000256" key="4">
    <source>
        <dbReference type="SAM" id="MobiDB-lite"/>
    </source>
</evidence>
<dbReference type="Proteomes" id="UP000034189">
    <property type="component" value="Chromosome"/>
</dbReference>
<dbReference type="GO" id="GO:0046872">
    <property type="term" value="F:metal ion binding"/>
    <property type="evidence" value="ECO:0007669"/>
    <property type="project" value="UniProtKB-KW"/>
</dbReference>
<protein>
    <recommendedName>
        <fullName evidence="7">Glycosyl transferase family 8</fullName>
    </recommendedName>
</protein>
<sequence length="364" mass="41849">MIELVLAFQDKDGKYAEHAGVVLASVFHHTSSPVNVHILHDETLNEDNKQKLIELTTRFNHTINFYHIIIPEDMLQAMAGVGSINIWTQASMYRLLLPALIPVDKIIYLDCDVLVNMDITELWQIELGSYYLGAIQDQGIMAVAQNINSKGLNPDIYFNSGVLLFSLNNIRANPRWYEETLNFFRNFPDTTMPDQDALNGVYGGNYLPLDVRFNSFSLASVDHDFTNKIVHFAGTEKCWDANSIGAELYQNYLNLTPWSVQQPQKAVELHPTQVHPTVVQKNKKRKSAKRYRKRIYNTASHNSLKKRRTRKVFLGKLPFKRSRRTKISLIDLPSLRLIRLIRTNKGHQHKETSSTPNLPLRKHI</sequence>
<dbReference type="EMBL" id="CP011114">
    <property type="protein sequence ID" value="AKG34154.1"/>
    <property type="molecule type" value="Genomic_DNA"/>
</dbReference>
<dbReference type="GO" id="GO:0016757">
    <property type="term" value="F:glycosyltransferase activity"/>
    <property type="evidence" value="ECO:0007669"/>
    <property type="project" value="UniProtKB-KW"/>
</dbReference>
<accession>A0A0F7F8Z1</accession>
<feature type="region of interest" description="Disordered" evidence="4">
    <location>
        <begin position="345"/>
        <end position="364"/>
    </location>
</feature>
<dbReference type="PATRIC" id="fig|1333534.5.peg.1277"/>
<evidence type="ECO:0000313" key="6">
    <source>
        <dbReference type="Proteomes" id="UP000034189"/>
    </source>
</evidence>
<dbReference type="PANTHER" id="PTHR13778:SF47">
    <property type="entry name" value="LIPOPOLYSACCHARIDE 1,3-GALACTOSYLTRANSFERASE"/>
    <property type="match status" value="1"/>
</dbReference>
<dbReference type="HOGENOM" id="CLU_050833_6_0_9"/>
<gene>
    <name evidence="5" type="ORF">VK70_05825</name>
</gene>
<dbReference type="InterPro" id="IPR002495">
    <property type="entry name" value="Glyco_trans_8"/>
</dbReference>
<proteinExistence type="predicted"/>
<dbReference type="Pfam" id="PF01501">
    <property type="entry name" value="Glyco_transf_8"/>
    <property type="match status" value="1"/>
</dbReference>
<keyword evidence="3" id="KW-0479">Metal-binding</keyword>
<reference evidence="5 6" key="2">
    <citation type="journal article" date="2016" name="Genome Announc.">
        <title>Genome Sequence of a Gram-Positive Diazotroph, Paenibacillus durus Type Strain ATCC 35681.</title>
        <authorList>
            <person name="Halim M.A."/>
            <person name="Rahman A.Y."/>
            <person name="Sim K.S."/>
            <person name="Yam H.C."/>
            <person name="Rahim A.A."/>
            <person name="Ghazali A.H."/>
            <person name="Najimudin N."/>
        </authorList>
    </citation>
    <scope>NUCLEOTIDE SEQUENCE [LARGE SCALE GENOMIC DNA]</scope>
    <source>
        <strain evidence="5 6">ATCC 35681</strain>
    </source>
</reference>
<dbReference type="InterPro" id="IPR050748">
    <property type="entry name" value="Glycosyltrans_8_dom-fam"/>
</dbReference>
<dbReference type="AlphaFoldDB" id="A0A0F7F8Z1"/>
<dbReference type="OrthoDB" id="5672604at2"/>
<dbReference type="InterPro" id="IPR029044">
    <property type="entry name" value="Nucleotide-diphossugar_trans"/>
</dbReference>
<dbReference type="SMR" id="A0A0F7F8Z1"/>